<dbReference type="SUPFAM" id="SSF48208">
    <property type="entry name" value="Six-hairpin glycosidases"/>
    <property type="match status" value="1"/>
</dbReference>
<dbReference type="InterPro" id="IPR011013">
    <property type="entry name" value="Gal_mutarotase_sf_dom"/>
</dbReference>
<dbReference type="Pfam" id="PF03633">
    <property type="entry name" value="Glyco_hydro_65C"/>
    <property type="match status" value="1"/>
</dbReference>
<evidence type="ECO:0000313" key="7">
    <source>
        <dbReference type="Proteomes" id="UP000566819"/>
    </source>
</evidence>
<evidence type="ECO:0000259" key="5">
    <source>
        <dbReference type="Pfam" id="PF17167"/>
    </source>
</evidence>
<dbReference type="InterPro" id="IPR052047">
    <property type="entry name" value="GH94_Enzymes"/>
</dbReference>
<protein>
    <recommendedName>
        <fullName evidence="8">NdvB protein</fullName>
    </recommendedName>
</protein>
<comment type="caution">
    <text evidence="6">The sequence shown here is derived from an EMBL/GenBank/DDBJ whole genome shotgun (WGS) entry which is preliminary data.</text>
</comment>
<proteinExistence type="predicted"/>
<feature type="domain" description="Glycoside hydrolase family 65 C-terminal" evidence="3">
    <location>
        <begin position="713"/>
        <end position="750"/>
    </location>
</feature>
<dbReference type="InterPro" id="IPR037018">
    <property type="entry name" value="GH65_N"/>
</dbReference>
<dbReference type="Gene3D" id="2.60.420.10">
    <property type="entry name" value="Maltose phosphorylase, domain 3"/>
    <property type="match status" value="1"/>
</dbReference>
<dbReference type="Gene3D" id="2.70.98.40">
    <property type="entry name" value="Glycoside hydrolase, family 65, N-terminal domain"/>
    <property type="match status" value="1"/>
</dbReference>
<gene>
    <name evidence="6" type="ORF">G7Y89_g14227</name>
</gene>
<dbReference type="EMBL" id="JAAMPI010001825">
    <property type="protein sequence ID" value="KAF4622799.1"/>
    <property type="molecule type" value="Genomic_DNA"/>
</dbReference>
<dbReference type="InterPro" id="IPR005194">
    <property type="entry name" value="Glyco_hydro_65_C"/>
</dbReference>
<dbReference type="GO" id="GO:0030245">
    <property type="term" value="P:cellulose catabolic process"/>
    <property type="evidence" value="ECO:0007669"/>
    <property type="project" value="InterPro"/>
</dbReference>
<keyword evidence="7" id="KW-1185">Reference proteome</keyword>
<dbReference type="InterPro" id="IPR012341">
    <property type="entry name" value="6hp_glycosidase-like_sf"/>
</dbReference>
<evidence type="ECO:0000313" key="6">
    <source>
        <dbReference type="EMBL" id="KAF4622799.1"/>
    </source>
</evidence>
<evidence type="ECO:0000256" key="2">
    <source>
        <dbReference type="ARBA" id="ARBA00022679"/>
    </source>
</evidence>
<keyword evidence="1" id="KW-0328">Glycosyltransferase</keyword>
<dbReference type="AlphaFoldDB" id="A0A8H4VWT2"/>
<dbReference type="OrthoDB" id="5337493at2759"/>
<feature type="domain" description="Glycosyl hydrolase 94 supersandwich" evidence="4">
    <location>
        <begin position="72"/>
        <end position="290"/>
    </location>
</feature>
<name>A0A8H4VWT2_9HELO</name>
<dbReference type="Pfam" id="PF06165">
    <property type="entry name" value="GH94_b-supersand"/>
    <property type="match status" value="1"/>
</dbReference>
<dbReference type="PANTHER" id="PTHR37469">
    <property type="entry name" value="CELLOBIONIC ACID PHOSPHORYLASE-RELATED"/>
    <property type="match status" value="1"/>
</dbReference>
<dbReference type="Gene3D" id="1.50.10.10">
    <property type="match status" value="1"/>
</dbReference>
<evidence type="ECO:0000256" key="1">
    <source>
        <dbReference type="ARBA" id="ARBA00022676"/>
    </source>
</evidence>
<feature type="domain" description="Glycosyl hydrolase 94 catalytic" evidence="5">
    <location>
        <begin position="313"/>
        <end position="709"/>
    </location>
</feature>
<dbReference type="InterPro" id="IPR037814">
    <property type="entry name" value="GH94N_CBAP"/>
</dbReference>
<dbReference type="InterPro" id="IPR033432">
    <property type="entry name" value="GH94_catalytic"/>
</dbReference>
<dbReference type="FunFam" id="1.50.10.10:FF:000046">
    <property type="entry name" value="Cellobionic acid phosphorylase"/>
    <property type="match status" value="1"/>
</dbReference>
<organism evidence="6 7">
    <name type="scientific">Cudoniella acicularis</name>
    <dbReference type="NCBI Taxonomy" id="354080"/>
    <lineage>
        <taxon>Eukaryota</taxon>
        <taxon>Fungi</taxon>
        <taxon>Dikarya</taxon>
        <taxon>Ascomycota</taxon>
        <taxon>Pezizomycotina</taxon>
        <taxon>Leotiomycetes</taxon>
        <taxon>Helotiales</taxon>
        <taxon>Tricladiaceae</taxon>
        <taxon>Cudoniella</taxon>
    </lineage>
</organism>
<dbReference type="GO" id="GO:0030246">
    <property type="term" value="F:carbohydrate binding"/>
    <property type="evidence" value="ECO:0007669"/>
    <property type="project" value="InterPro"/>
</dbReference>
<dbReference type="Proteomes" id="UP000566819">
    <property type="component" value="Unassembled WGS sequence"/>
</dbReference>
<dbReference type="Pfam" id="PF17167">
    <property type="entry name" value="Glyco_hydro_94"/>
    <property type="match status" value="1"/>
</dbReference>
<dbReference type="GO" id="GO:0016758">
    <property type="term" value="F:hexosyltransferase activity"/>
    <property type="evidence" value="ECO:0007669"/>
    <property type="project" value="InterPro"/>
</dbReference>
<sequence>MLQPTDDGERYELTNATAMPKADGFLWNQKMMIQVTCRGYAIAQFMQPEPAKYAHAPNLEGKTFMQPEQSYYSHHPGRFVYIKDAETGELFSAPYEPVRAPVKRFNFSVGKSDIKWTVEHLNIRVEMTLSLPTHDVAELWTIKVTNLSNRRRKICVYPYFPIGNMSWMNQSAQYSVDLEGIVASSVTPYQKAEDYFKNKYFKDKTYFLCEKPPHSWETMQQAFEGEGGLHAPSAVMDPELGGGDARYETPTAAVQYRVPMSGGESVEYRFLFGPAYDEAEIKAMRTKYLNKEGFAKSARDYAAYIEKGRGCLHIDTPDKALDNFVNNWLPRQVYYHGDVNRLTTDPQTRNYLQDNMGMTFIKPEVTRKAFILALSQQETSGAMPDGILLAKGAELKYINQIPHTDHCVWLPVTLDAYLAETADYGLLQEKVTTADGKTYTVFEGFSRAMEWLLKTRDERGLSYIAQGDWCDPMNMVGWKGKGVSGWLTVATAYACNLWAGVCEQQGKAQLAARFRTGAREANAAVNTHLWDGSWFARGITDDNVVFGTQDDKEGRIWLNPQTWSILSGAASAKQTAKMILQVEKQLYTPYGVTMFAPPYSKMREDVGRVTQKYAGSAENGSVYNHAGIFYIYSLYSIGESDRAYALLRQMLPGPSDEDYVQRGQLPIYIPNYYRGAYHEYPRTAGRSSRLFNTGTITWVYRCFIEGLCGLKGDAEGLRIEPQLPSSWKGIKVTRLFRGAKFEVDIRRGDVGEVKVKYEGKLLPEARFKNIVPGTTYQLAVLVPQ</sequence>
<reference evidence="6 7" key="1">
    <citation type="submission" date="2020-03" db="EMBL/GenBank/DDBJ databases">
        <title>Draft Genome Sequence of Cudoniella acicularis.</title>
        <authorList>
            <person name="Buettner E."/>
            <person name="Kellner H."/>
        </authorList>
    </citation>
    <scope>NUCLEOTIDE SEQUENCE [LARGE SCALE GENOMIC DNA]</scope>
    <source>
        <strain evidence="6 7">DSM 108380</strain>
    </source>
</reference>
<dbReference type="InterPro" id="IPR010383">
    <property type="entry name" value="Glyco_hydrolase_94_b-supersand"/>
</dbReference>
<evidence type="ECO:0008006" key="8">
    <source>
        <dbReference type="Google" id="ProtNLM"/>
    </source>
</evidence>
<evidence type="ECO:0000259" key="3">
    <source>
        <dbReference type="Pfam" id="PF03633"/>
    </source>
</evidence>
<evidence type="ECO:0000259" key="4">
    <source>
        <dbReference type="Pfam" id="PF06165"/>
    </source>
</evidence>
<dbReference type="PANTHER" id="PTHR37469:SF2">
    <property type="entry name" value="CELLOBIONIC ACID PHOSPHORYLASE"/>
    <property type="match status" value="1"/>
</dbReference>
<keyword evidence="2" id="KW-0808">Transferase</keyword>
<dbReference type="CDD" id="cd11748">
    <property type="entry name" value="GH94N_NdvB_like"/>
    <property type="match status" value="1"/>
</dbReference>
<dbReference type="InterPro" id="IPR008928">
    <property type="entry name" value="6-hairpin_glycosidase_sf"/>
</dbReference>
<dbReference type="SUPFAM" id="SSF74650">
    <property type="entry name" value="Galactose mutarotase-like"/>
    <property type="match status" value="1"/>
</dbReference>
<accession>A0A8H4VWT2</accession>